<reference evidence="2 3" key="1">
    <citation type="journal article" date="2025" name="Microbiol. Resour. Announc.">
        <title>Draft genome sequences for Neonectria magnoliae and Neonectria punicea, canker pathogens of Liriodendron tulipifera and Acer saccharum in West Virginia.</title>
        <authorList>
            <person name="Petronek H.M."/>
            <person name="Kasson M.T."/>
            <person name="Metheny A.M."/>
            <person name="Stauder C.M."/>
            <person name="Lovett B."/>
            <person name="Lynch S.C."/>
            <person name="Garnas J.R."/>
            <person name="Kasson L.R."/>
            <person name="Stajich J.E."/>
        </authorList>
    </citation>
    <scope>NUCLEOTIDE SEQUENCE [LARGE SCALE GENOMIC DNA]</scope>
    <source>
        <strain evidence="2 3">NRRL 64651</strain>
    </source>
</reference>
<accession>A0ABR1IIN4</accession>
<keyword evidence="3" id="KW-1185">Reference proteome</keyword>
<evidence type="ECO:0000313" key="3">
    <source>
        <dbReference type="Proteomes" id="UP001498421"/>
    </source>
</evidence>
<comment type="caution">
    <text evidence="2">The sequence shown here is derived from an EMBL/GenBank/DDBJ whole genome shotgun (WGS) entry which is preliminary data.</text>
</comment>
<dbReference type="NCBIfam" id="TIGR02453">
    <property type="entry name" value="TIGR02453 family protein"/>
    <property type="match status" value="1"/>
</dbReference>
<dbReference type="PANTHER" id="PTHR36452">
    <property type="entry name" value="CHROMOSOME 12, WHOLE GENOME SHOTGUN SEQUENCE"/>
    <property type="match status" value="1"/>
</dbReference>
<dbReference type="EMBL" id="JAZAVK010000001">
    <property type="protein sequence ID" value="KAK7433154.1"/>
    <property type="molecule type" value="Genomic_DNA"/>
</dbReference>
<feature type="compositionally biased region" description="Acidic residues" evidence="1">
    <location>
        <begin position="354"/>
        <end position="389"/>
    </location>
</feature>
<feature type="region of interest" description="Disordered" evidence="1">
    <location>
        <begin position="351"/>
        <end position="395"/>
    </location>
</feature>
<dbReference type="Pfam" id="PF09365">
    <property type="entry name" value="DUF2461"/>
    <property type="match status" value="1"/>
</dbReference>
<sequence>MPPRKRAADEAVAGPRRSSRRTSTKSQYFDSSDDELKSKEVEETEPPPKRKRGRPPKKLVAKKEDSEEPYQDEEQEQEDEQDDEDSDDSDAPPKVTFIPLPKLLDSGDIEYEDEKLHPNTILFLKELKANNRRPWLKSHDPEYRRALKDWESFVMRTTETIADVDETIPELPVKDVTFRIYRDTRFTKDPTPYKPHFSAAWSRTGRKGSYACYYIHCEPGSALIGGGIWCPAWDKLLLLRQSVDRRPKAWRRVLNDPDFKRMFLPKVKKDPKEKAALRAFAAENKSGALTLAPSGYRRDHPDIELLRLKNFTVGKKIKDDLFTSENAQEQLKEVFRPLFGYVSFLNSIVMPDPNLDENADDGDDDEEEAEEEEEEEEAEAEEEEAEEVTSDSSPK</sequence>
<name>A0ABR1IIN4_9HYPO</name>
<feature type="compositionally biased region" description="Acidic residues" evidence="1">
    <location>
        <begin position="66"/>
        <end position="90"/>
    </location>
</feature>
<feature type="compositionally biased region" description="Basic residues" evidence="1">
    <location>
        <begin position="49"/>
        <end position="60"/>
    </location>
</feature>
<evidence type="ECO:0000256" key="1">
    <source>
        <dbReference type="SAM" id="MobiDB-lite"/>
    </source>
</evidence>
<dbReference type="InterPro" id="IPR012808">
    <property type="entry name" value="CHP02453"/>
</dbReference>
<dbReference type="PANTHER" id="PTHR36452:SF1">
    <property type="entry name" value="DUF2461 DOMAIN-CONTAINING PROTEIN"/>
    <property type="match status" value="1"/>
</dbReference>
<organism evidence="2 3">
    <name type="scientific">Neonectria magnoliae</name>
    <dbReference type="NCBI Taxonomy" id="2732573"/>
    <lineage>
        <taxon>Eukaryota</taxon>
        <taxon>Fungi</taxon>
        <taxon>Dikarya</taxon>
        <taxon>Ascomycota</taxon>
        <taxon>Pezizomycotina</taxon>
        <taxon>Sordariomycetes</taxon>
        <taxon>Hypocreomycetidae</taxon>
        <taxon>Hypocreales</taxon>
        <taxon>Nectriaceae</taxon>
        <taxon>Neonectria</taxon>
    </lineage>
</organism>
<proteinExistence type="predicted"/>
<protein>
    <submittedName>
        <fullName evidence="2">Uncharacterized protein</fullName>
    </submittedName>
</protein>
<gene>
    <name evidence="2" type="ORF">QQZ08_000085</name>
</gene>
<evidence type="ECO:0000313" key="2">
    <source>
        <dbReference type="EMBL" id="KAK7433154.1"/>
    </source>
</evidence>
<feature type="region of interest" description="Disordered" evidence="1">
    <location>
        <begin position="1"/>
        <end position="100"/>
    </location>
</feature>
<dbReference type="Proteomes" id="UP001498421">
    <property type="component" value="Unassembled WGS sequence"/>
</dbReference>